<evidence type="ECO:0000313" key="4">
    <source>
        <dbReference type="Proteomes" id="UP001597417"/>
    </source>
</evidence>
<dbReference type="PANTHER" id="PTHR21240:SF28">
    <property type="entry name" value="ISO-OROTATE DECARBOXYLASE (EUROFUNG)"/>
    <property type="match status" value="1"/>
</dbReference>
<gene>
    <name evidence="3" type="ORF">ACFSXZ_09385</name>
</gene>
<dbReference type="InterPro" id="IPR032466">
    <property type="entry name" value="Metal_Hydrolase"/>
</dbReference>
<organism evidence="3 4">
    <name type="scientific">Amycolatopsis pigmentata</name>
    <dbReference type="NCBI Taxonomy" id="450801"/>
    <lineage>
        <taxon>Bacteria</taxon>
        <taxon>Bacillati</taxon>
        <taxon>Actinomycetota</taxon>
        <taxon>Actinomycetes</taxon>
        <taxon>Pseudonocardiales</taxon>
        <taxon>Pseudonocardiaceae</taxon>
        <taxon>Amycolatopsis</taxon>
    </lineage>
</organism>
<reference evidence="4" key="1">
    <citation type="journal article" date="2019" name="Int. J. Syst. Evol. Microbiol.">
        <title>The Global Catalogue of Microorganisms (GCM) 10K type strain sequencing project: providing services to taxonomists for standard genome sequencing and annotation.</title>
        <authorList>
            <consortium name="The Broad Institute Genomics Platform"/>
            <consortium name="The Broad Institute Genome Sequencing Center for Infectious Disease"/>
            <person name="Wu L."/>
            <person name="Ma J."/>
        </authorList>
    </citation>
    <scope>NUCLEOTIDE SEQUENCE [LARGE SCALE GENOMIC DNA]</scope>
    <source>
        <strain evidence="4">CGMCC 4.7645</strain>
    </source>
</reference>
<accession>A0ABW5FQW7</accession>
<proteinExistence type="predicted"/>
<protein>
    <submittedName>
        <fullName evidence="3">Amidohydrolase family protein</fullName>
    </submittedName>
</protein>
<dbReference type="InterPro" id="IPR032465">
    <property type="entry name" value="ACMSD"/>
</dbReference>
<comment type="caution">
    <text evidence="3">The sequence shown here is derived from an EMBL/GenBank/DDBJ whole genome shotgun (WGS) entry which is preliminary data.</text>
</comment>
<dbReference type="Proteomes" id="UP001597417">
    <property type="component" value="Unassembled WGS sequence"/>
</dbReference>
<dbReference type="Gene3D" id="3.20.20.140">
    <property type="entry name" value="Metal-dependent hydrolases"/>
    <property type="match status" value="1"/>
</dbReference>
<keyword evidence="1" id="KW-0456">Lyase</keyword>
<dbReference type="EMBL" id="JBHUKR010000006">
    <property type="protein sequence ID" value="MFD2416545.1"/>
    <property type="molecule type" value="Genomic_DNA"/>
</dbReference>
<dbReference type="RefSeq" id="WP_378263426.1">
    <property type="nucleotide sequence ID" value="NZ_JBHUKR010000006.1"/>
</dbReference>
<evidence type="ECO:0000313" key="3">
    <source>
        <dbReference type="EMBL" id="MFD2416545.1"/>
    </source>
</evidence>
<dbReference type="Pfam" id="PF04909">
    <property type="entry name" value="Amidohydro_2"/>
    <property type="match status" value="1"/>
</dbReference>
<dbReference type="SUPFAM" id="SSF51556">
    <property type="entry name" value="Metallo-dependent hydrolases"/>
    <property type="match status" value="1"/>
</dbReference>
<evidence type="ECO:0000259" key="2">
    <source>
        <dbReference type="Pfam" id="PF04909"/>
    </source>
</evidence>
<keyword evidence="4" id="KW-1185">Reference proteome</keyword>
<dbReference type="PANTHER" id="PTHR21240">
    <property type="entry name" value="2-AMINO-3-CARBOXYLMUCONATE-6-SEMIALDEHYDE DECARBOXYLASE"/>
    <property type="match status" value="1"/>
</dbReference>
<dbReference type="InterPro" id="IPR006680">
    <property type="entry name" value="Amidohydro-rel"/>
</dbReference>
<name>A0ABW5FQW7_9PSEU</name>
<feature type="domain" description="Amidohydrolase-related" evidence="2">
    <location>
        <begin position="14"/>
        <end position="276"/>
    </location>
</feature>
<evidence type="ECO:0000256" key="1">
    <source>
        <dbReference type="ARBA" id="ARBA00023239"/>
    </source>
</evidence>
<sequence length="280" mass="30539">MSTITIQVPNRVFDVHQHVGTVVINAEDSGPADAVSSDADRRREIMHSFGMTQAALAPSLQYERPEGWRDTVRLNDAVASYARDAPADFPVTFGTTDLLSGTANCLAEIDRLAGELGMAGVMWHHRYQGMFLDDRRMHPLLDRAGERGLVVAVHLFADSAMEAPDALERLASAHPGLTLLTLDAFTAFAQIKALLSILERHPNIVLDTAGVFPLGRAIDQVVAAIGHERLVFGSDMYARPKMWNYPAGLLEVCTSDELNDAQREAILYGNAARLFSLDAG</sequence>